<comment type="caution">
    <text evidence="3">The sequence shown here is derived from an EMBL/GenBank/DDBJ whole genome shotgun (WGS) entry which is preliminary data.</text>
</comment>
<dbReference type="Proteomes" id="UP000681967">
    <property type="component" value="Unassembled WGS sequence"/>
</dbReference>
<evidence type="ECO:0000256" key="1">
    <source>
        <dbReference type="SAM" id="MobiDB-lite"/>
    </source>
</evidence>
<name>A0A8S3A997_9BILA</name>
<evidence type="ECO:0000313" key="3">
    <source>
        <dbReference type="EMBL" id="CAF4687538.1"/>
    </source>
</evidence>
<sequence length="33" mass="4042">MSELNQQLMKQRNEYDELKKKLDKTNREMTAVK</sequence>
<feature type="compositionally biased region" description="Polar residues" evidence="1">
    <location>
        <begin position="1"/>
        <end position="10"/>
    </location>
</feature>
<gene>
    <name evidence="2" type="ORF">BYL167_LOCUS43245</name>
    <name evidence="3" type="ORF">GIL414_LOCUS42535</name>
</gene>
<accession>A0A8S3A997</accession>
<evidence type="ECO:0000313" key="4">
    <source>
        <dbReference type="Proteomes" id="UP000681720"/>
    </source>
</evidence>
<evidence type="ECO:0000313" key="2">
    <source>
        <dbReference type="EMBL" id="CAF4678394.1"/>
    </source>
</evidence>
<proteinExistence type="predicted"/>
<dbReference type="EMBL" id="CAJOBJ010123456">
    <property type="protein sequence ID" value="CAF4687538.1"/>
    <property type="molecule type" value="Genomic_DNA"/>
</dbReference>
<feature type="region of interest" description="Disordered" evidence="1">
    <location>
        <begin position="1"/>
        <end position="33"/>
    </location>
</feature>
<dbReference type="EMBL" id="CAJOBH010114430">
    <property type="protein sequence ID" value="CAF4678394.1"/>
    <property type="molecule type" value="Genomic_DNA"/>
</dbReference>
<feature type="compositionally biased region" description="Basic and acidic residues" evidence="1">
    <location>
        <begin position="11"/>
        <end position="27"/>
    </location>
</feature>
<organism evidence="3 4">
    <name type="scientific">Rotaria magnacalcarata</name>
    <dbReference type="NCBI Taxonomy" id="392030"/>
    <lineage>
        <taxon>Eukaryota</taxon>
        <taxon>Metazoa</taxon>
        <taxon>Spiralia</taxon>
        <taxon>Gnathifera</taxon>
        <taxon>Rotifera</taxon>
        <taxon>Eurotatoria</taxon>
        <taxon>Bdelloidea</taxon>
        <taxon>Philodinida</taxon>
        <taxon>Philodinidae</taxon>
        <taxon>Rotaria</taxon>
    </lineage>
</organism>
<dbReference type="Proteomes" id="UP000681720">
    <property type="component" value="Unassembled WGS sequence"/>
</dbReference>
<dbReference type="AlphaFoldDB" id="A0A8S3A997"/>
<protein>
    <submittedName>
        <fullName evidence="3">Uncharacterized protein</fullName>
    </submittedName>
</protein>
<feature type="non-terminal residue" evidence="3">
    <location>
        <position position="1"/>
    </location>
</feature>
<reference evidence="3" key="1">
    <citation type="submission" date="2021-02" db="EMBL/GenBank/DDBJ databases">
        <authorList>
            <person name="Nowell W R."/>
        </authorList>
    </citation>
    <scope>NUCLEOTIDE SEQUENCE</scope>
</reference>